<evidence type="ECO:0000313" key="2">
    <source>
        <dbReference type="Proteomes" id="UP001320706"/>
    </source>
</evidence>
<sequence>MNALNILSGLSSTPPATPARSRTSSATNIHEHRHSRDGEQSIASVLDAGSLSEKLTIGKSEGKNEEEQGHGGGSHAPVDEKTPLLQQESAEGFETESSASSWRIPKRIASALTGCLKLLLGAIIAPAHYMVACFYDEQGNFSAVRPIRKLDWLFSRRRKESTPQPYGPRVGVLEEEDHKQKPKLRPKDESNGDVKQEESRERSASVDSTVAASSDSETERASSAGADDSPSRNTRSRAAAAKSQDEIAPARKSIRIKLHSEEALKKQRRERLRQKDNNGHSVDEDRVAAVANSLKSPSSPAASTKLKYPRTPAPPRPLVPRRQPSYSLSYSIDPPKKTLIIDLDETLIHSMAKGGRMSTGHMVEVKFQGPIGGNGVVLGPQVPILYYVHERPHCHEFLRKICKWYNLIVFTASVQEYADPVIDWLERERKYFSGRYYRQHCTFRNGAYIKDLSQVEPDLSKVMILDNSPMSYIFHEDNAIPIEGWISDPTDNDLLHLVPFLEGLQYATDVRALLALRLGQHE</sequence>
<keyword evidence="2" id="KW-1185">Reference proteome</keyword>
<proteinExistence type="predicted"/>
<gene>
    <name evidence="1" type="primary">NEM1</name>
    <name evidence="1" type="ORF">M8818_002150</name>
</gene>
<dbReference type="EMBL" id="JAMKPW020000009">
    <property type="protein sequence ID" value="KAK8215140.1"/>
    <property type="molecule type" value="Genomic_DNA"/>
</dbReference>
<evidence type="ECO:0000313" key="1">
    <source>
        <dbReference type="EMBL" id="KAK8215140.1"/>
    </source>
</evidence>
<dbReference type="EC" id="3.1.3.16" evidence="1"/>
<accession>A0ACC3SIM4</accession>
<comment type="caution">
    <text evidence="1">The sequence shown here is derived from an EMBL/GenBank/DDBJ whole genome shotgun (WGS) entry which is preliminary data.</text>
</comment>
<name>A0ACC3SIM4_9PEZI</name>
<keyword evidence="1" id="KW-0378">Hydrolase</keyword>
<reference evidence="1" key="1">
    <citation type="submission" date="2024-02" db="EMBL/GenBank/DDBJ databases">
        <title>Metagenome Assembled Genome of Zalaria obscura JY119.</title>
        <authorList>
            <person name="Vighnesh L."/>
            <person name="Jagadeeshwari U."/>
            <person name="Venkata Ramana C."/>
            <person name="Sasikala C."/>
        </authorList>
    </citation>
    <scope>NUCLEOTIDE SEQUENCE</scope>
    <source>
        <strain evidence="1">JY119</strain>
    </source>
</reference>
<organism evidence="1 2">
    <name type="scientific">Zalaria obscura</name>
    <dbReference type="NCBI Taxonomy" id="2024903"/>
    <lineage>
        <taxon>Eukaryota</taxon>
        <taxon>Fungi</taxon>
        <taxon>Dikarya</taxon>
        <taxon>Ascomycota</taxon>
        <taxon>Pezizomycotina</taxon>
        <taxon>Dothideomycetes</taxon>
        <taxon>Dothideomycetidae</taxon>
        <taxon>Dothideales</taxon>
        <taxon>Zalariaceae</taxon>
        <taxon>Zalaria</taxon>
    </lineage>
</organism>
<dbReference type="Proteomes" id="UP001320706">
    <property type="component" value="Unassembled WGS sequence"/>
</dbReference>
<protein>
    <submittedName>
        <fullName evidence="1">Nuclear envelope morphology protein 1</fullName>
        <ecNumber evidence="1">3.1.3.16</ecNumber>
    </submittedName>
</protein>